<keyword evidence="3" id="KW-0479">Metal-binding</keyword>
<comment type="caution">
    <text evidence="6">The sequence shown here is derived from an EMBL/GenBank/DDBJ whole genome shotgun (WGS) entry which is preliminary data.</text>
</comment>
<comment type="cofactor">
    <cofactor evidence="1">
        <name>Mg(2+)</name>
        <dbReference type="ChEBI" id="CHEBI:18420"/>
    </cofactor>
</comment>
<evidence type="ECO:0000256" key="4">
    <source>
        <dbReference type="ARBA" id="ARBA00022842"/>
    </source>
</evidence>
<dbReference type="SFLD" id="SFLDG01129">
    <property type="entry name" value="C1.5:_HAD__Beta-PGM__Phosphata"/>
    <property type="match status" value="1"/>
</dbReference>
<proteinExistence type="inferred from homology"/>
<dbReference type="SFLD" id="SFLDG01135">
    <property type="entry name" value="C1.5.6:_HAD__Beta-PGM__Phospha"/>
    <property type="match status" value="1"/>
</dbReference>
<dbReference type="PANTHER" id="PTHR46193:SF18">
    <property type="entry name" value="HEXITOL PHOSPHATASE B"/>
    <property type="match status" value="1"/>
</dbReference>
<dbReference type="SUPFAM" id="SSF56784">
    <property type="entry name" value="HAD-like"/>
    <property type="match status" value="1"/>
</dbReference>
<dbReference type="InterPro" id="IPR036412">
    <property type="entry name" value="HAD-like_sf"/>
</dbReference>
<evidence type="ECO:0000256" key="5">
    <source>
        <dbReference type="ARBA" id="ARBA00023277"/>
    </source>
</evidence>
<keyword evidence="6" id="KW-0378">Hydrolase</keyword>
<accession>A0A1E8GQP0</accession>
<dbReference type="CDD" id="cd07505">
    <property type="entry name" value="HAD_BPGM-like"/>
    <property type="match status" value="1"/>
</dbReference>
<dbReference type="InterPro" id="IPR041492">
    <property type="entry name" value="HAD_2"/>
</dbReference>
<dbReference type="STRING" id="1859473.BG261_01385"/>
<dbReference type="GO" id="GO:0016787">
    <property type="term" value="F:hydrolase activity"/>
    <property type="evidence" value="ECO:0007669"/>
    <property type="project" value="UniProtKB-KW"/>
</dbReference>
<comment type="similarity">
    <text evidence="2">Belongs to the HAD-like hydrolase superfamily. CbbY/CbbZ/Gph/YieH family.</text>
</comment>
<dbReference type="GO" id="GO:0046872">
    <property type="term" value="F:metal ion binding"/>
    <property type="evidence" value="ECO:0007669"/>
    <property type="project" value="UniProtKB-KW"/>
</dbReference>
<evidence type="ECO:0000256" key="3">
    <source>
        <dbReference type="ARBA" id="ARBA00022723"/>
    </source>
</evidence>
<reference evidence="7" key="1">
    <citation type="submission" date="2016-09" db="EMBL/GenBank/DDBJ databases">
        <title>Draft genome sequence of a novel species of the family Streptococcaceae isolated from flowers.</title>
        <authorList>
            <person name="Chuah L.-O."/>
            <person name="Yap K.-P."/>
            <person name="Thong K.L."/>
            <person name="Liong M.T."/>
            <person name="Ahmad R."/>
            <person name="Rusul G."/>
        </authorList>
    </citation>
    <scope>NUCLEOTIDE SEQUENCE [LARGE SCALE GENOMIC DNA]</scope>
    <source>
        <strain evidence="7">DF1</strain>
    </source>
</reference>
<dbReference type="InterPro" id="IPR051600">
    <property type="entry name" value="Beta-PGM-like"/>
</dbReference>
<dbReference type="Proteomes" id="UP000178622">
    <property type="component" value="Unassembled WGS sequence"/>
</dbReference>
<evidence type="ECO:0000313" key="6">
    <source>
        <dbReference type="EMBL" id="OFI50555.1"/>
    </source>
</evidence>
<dbReference type="PRINTS" id="PR00413">
    <property type="entry name" value="HADHALOGNASE"/>
</dbReference>
<evidence type="ECO:0000313" key="7">
    <source>
        <dbReference type="Proteomes" id="UP000178622"/>
    </source>
</evidence>
<organism evidence="6 7">
    <name type="scientific">Floricoccus tropicus</name>
    <dbReference type="NCBI Taxonomy" id="1859473"/>
    <lineage>
        <taxon>Bacteria</taxon>
        <taxon>Bacillati</taxon>
        <taxon>Bacillota</taxon>
        <taxon>Bacilli</taxon>
        <taxon>Lactobacillales</taxon>
        <taxon>Streptococcaceae</taxon>
        <taxon>Floricoccus</taxon>
    </lineage>
</organism>
<dbReference type="AlphaFoldDB" id="A0A1E8GQP0"/>
<gene>
    <name evidence="6" type="ORF">BG261_01385</name>
</gene>
<keyword evidence="4" id="KW-0460">Magnesium</keyword>
<dbReference type="RefSeq" id="WP_070791393.1">
    <property type="nucleotide sequence ID" value="NZ_MKIR01000001.1"/>
</dbReference>
<dbReference type="OrthoDB" id="9797743at2"/>
<dbReference type="NCBIfam" id="TIGR01549">
    <property type="entry name" value="HAD-SF-IA-v1"/>
    <property type="match status" value="1"/>
</dbReference>
<dbReference type="InterPro" id="IPR023198">
    <property type="entry name" value="PGP-like_dom2"/>
</dbReference>
<dbReference type="Gene3D" id="3.40.50.1000">
    <property type="entry name" value="HAD superfamily/HAD-like"/>
    <property type="match status" value="1"/>
</dbReference>
<dbReference type="Pfam" id="PF13419">
    <property type="entry name" value="HAD_2"/>
    <property type="match status" value="1"/>
</dbReference>
<name>A0A1E8GQP0_9LACT</name>
<dbReference type="EMBL" id="MKIR01000001">
    <property type="protein sequence ID" value="OFI50555.1"/>
    <property type="molecule type" value="Genomic_DNA"/>
</dbReference>
<dbReference type="InterPro" id="IPR023214">
    <property type="entry name" value="HAD_sf"/>
</dbReference>
<dbReference type="Gene3D" id="1.10.150.240">
    <property type="entry name" value="Putative phosphatase, domain 2"/>
    <property type="match status" value="1"/>
</dbReference>
<keyword evidence="5" id="KW-0119">Carbohydrate metabolism</keyword>
<sequence>MNKYKAIIFDMDGVLVDTEQFYYNRRQDFMNSQGISIDHLKPSFFIGGNMKGIWPKILGDEYDKWDIEKLQKDYIEHKKNNPLPYKELLFDNVDEVLNTLKKIGYKLALASSSTNHDIDLMLEENNLRKYFTVILSGEDFKETKPNPEIYISAINKLDVDPQEALIIEDSEKGIEAGVNSGSDVWAIEDTRFGMNQSKATLKVSGLSEAISRLV</sequence>
<keyword evidence="7" id="KW-1185">Reference proteome</keyword>
<evidence type="ECO:0000256" key="1">
    <source>
        <dbReference type="ARBA" id="ARBA00001946"/>
    </source>
</evidence>
<evidence type="ECO:0000256" key="2">
    <source>
        <dbReference type="ARBA" id="ARBA00006171"/>
    </source>
</evidence>
<dbReference type="SFLD" id="SFLDS00003">
    <property type="entry name" value="Haloacid_Dehalogenase"/>
    <property type="match status" value="1"/>
</dbReference>
<dbReference type="NCBIfam" id="TIGR01509">
    <property type="entry name" value="HAD-SF-IA-v3"/>
    <property type="match status" value="1"/>
</dbReference>
<dbReference type="InterPro" id="IPR006439">
    <property type="entry name" value="HAD-SF_hydro_IA"/>
</dbReference>
<dbReference type="PANTHER" id="PTHR46193">
    <property type="entry name" value="6-PHOSPHOGLUCONATE PHOSPHATASE"/>
    <property type="match status" value="1"/>
</dbReference>
<protein>
    <submittedName>
        <fullName evidence="6">HAD family hydrolase</fullName>
    </submittedName>
</protein>